<sequence>PLKPRQPTNVDLGPTYYAPTVPSTRISSSVKGSSCMISKIDRFPIKHDLWGIPDPGQYEQANTHKTLKIKQPEQESAIFQTTTRYNYAYKEPVTLTPDPGTYQIDHSAAFKLAQLRNKRREYEKLKNQSTTQQLLQQAKKANKSISRYLIESDPNYQQPPPPLDDMFLERPCNEQQQIKNVQKKKQNAKIQKEIQGKFNLQLQKQTDVLAAEMQAEIDQTRQFYDSICLKPPVVQQINNNELVQLVRHNFRKPYEEGGIAFNSRKVELLPECAVIKNEQAKKEAFISPSCYKVELKKENRMPMIDKMLERRGVQQNDVPGVGKYEVEKVPGKTSFIVNEDGKFLTM</sequence>
<name>A0A146K654_9EUKA</name>
<dbReference type="AlphaFoldDB" id="A0A146K654"/>
<dbReference type="EMBL" id="GDID01004708">
    <property type="protein sequence ID" value="JAP91898.1"/>
    <property type="molecule type" value="Transcribed_RNA"/>
</dbReference>
<gene>
    <name evidence="1" type="ORF">TPC1_16335</name>
</gene>
<reference evidence="1" key="1">
    <citation type="submission" date="2015-07" db="EMBL/GenBank/DDBJ databases">
        <title>Adaptation to a free-living lifestyle via gene acquisitions in the diplomonad Trepomonas sp. PC1.</title>
        <authorList>
            <person name="Xu F."/>
            <person name="Jerlstrom-Hultqvist J."/>
            <person name="Kolisko M."/>
            <person name="Simpson A.G.B."/>
            <person name="Roger A.J."/>
            <person name="Svard S.G."/>
            <person name="Andersson J.O."/>
        </authorList>
    </citation>
    <scope>NUCLEOTIDE SEQUENCE</scope>
    <source>
        <strain evidence="1">PC1</strain>
    </source>
</reference>
<proteinExistence type="predicted"/>
<protein>
    <submittedName>
        <fullName evidence="1">Uncharacterized protein</fullName>
    </submittedName>
</protein>
<evidence type="ECO:0000313" key="1">
    <source>
        <dbReference type="EMBL" id="JAP91898.1"/>
    </source>
</evidence>
<organism evidence="1">
    <name type="scientific">Trepomonas sp. PC1</name>
    <dbReference type="NCBI Taxonomy" id="1076344"/>
    <lineage>
        <taxon>Eukaryota</taxon>
        <taxon>Metamonada</taxon>
        <taxon>Diplomonadida</taxon>
        <taxon>Hexamitidae</taxon>
        <taxon>Hexamitinae</taxon>
        <taxon>Trepomonas</taxon>
    </lineage>
</organism>
<feature type="non-terminal residue" evidence="1">
    <location>
        <position position="1"/>
    </location>
</feature>
<accession>A0A146K654</accession>